<keyword evidence="5" id="KW-0378">Hydrolase</keyword>
<dbReference type="PANTHER" id="PTHR38050">
    <property type="match status" value="1"/>
</dbReference>
<evidence type="ECO:0000256" key="7">
    <source>
        <dbReference type="ARBA" id="ARBA00023326"/>
    </source>
</evidence>
<dbReference type="InterPro" id="IPR010126">
    <property type="entry name" value="Esterase_phb"/>
</dbReference>
<dbReference type="GO" id="GO:0045493">
    <property type="term" value="P:xylan catabolic process"/>
    <property type="evidence" value="ECO:0007669"/>
    <property type="project" value="UniProtKB-KW"/>
</dbReference>
<protein>
    <submittedName>
        <fullName evidence="8">Esterase</fullName>
    </submittedName>
</protein>
<dbReference type="Gene3D" id="3.40.50.1820">
    <property type="entry name" value="alpha/beta hydrolase"/>
    <property type="match status" value="1"/>
</dbReference>
<evidence type="ECO:0000256" key="4">
    <source>
        <dbReference type="ARBA" id="ARBA00022729"/>
    </source>
</evidence>
<evidence type="ECO:0000256" key="1">
    <source>
        <dbReference type="ARBA" id="ARBA00004613"/>
    </source>
</evidence>
<keyword evidence="9" id="KW-1185">Reference proteome</keyword>
<evidence type="ECO:0000256" key="2">
    <source>
        <dbReference type="ARBA" id="ARBA00022525"/>
    </source>
</evidence>
<organism evidence="8 9">
    <name type="scientific">Reticulibacter mediterranei</name>
    <dbReference type="NCBI Taxonomy" id="2778369"/>
    <lineage>
        <taxon>Bacteria</taxon>
        <taxon>Bacillati</taxon>
        <taxon>Chloroflexota</taxon>
        <taxon>Ktedonobacteria</taxon>
        <taxon>Ktedonobacterales</taxon>
        <taxon>Reticulibacteraceae</taxon>
        <taxon>Reticulibacter</taxon>
    </lineage>
</organism>
<evidence type="ECO:0000313" key="8">
    <source>
        <dbReference type="EMBL" id="GHO95582.1"/>
    </source>
</evidence>
<dbReference type="InterPro" id="IPR029058">
    <property type="entry name" value="AB_hydrolase_fold"/>
</dbReference>
<evidence type="ECO:0000256" key="5">
    <source>
        <dbReference type="ARBA" id="ARBA00022801"/>
    </source>
</evidence>
<dbReference type="PROSITE" id="PS51257">
    <property type="entry name" value="PROKAR_LIPOPROTEIN"/>
    <property type="match status" value="1"/>
</dbReference>
<dbReference type="AlphaFoldDB" id="A0A8J3N5X1"/>
<evidence type="ECO:0000313" key="9">
    <source>
        <dbReference type="Proteomes" id="UP000597444"/>
    </source>
</evidence>
<name>A0A8J3N5X1_9CHLR</name>
<comment type="caution">
    <text evidence="8">The sequence shown here is derived from an EMBL/GenBank/DDBJ whole genome shotgun (WGS) entry which is preliminary data.</text>
</comment>
<reference evidence="8" key="1">
    <citation type="submission" date="2020-10" db="EMBL/GenBank/DDBJ databases">
        <title>Taxonomic study of unclassified bacteria belonging to the class Ktedonobacteria.</title>
        <authorList>
            <person name="Yabe S."/>
            <person name="Wang C.M."/>
            <person name="Zheng Y."/>
            <person name="Sakai Y."/>
            <person name="Cavaletti L."/>
            <person name="Monciardini P."/>
            <person name="Donadio S."/>
        </authorList>
    </citation>
    <scope>NUCLEOTIDE SEQUENCE</scope>
    <source>
        <strain evidence="8">ID150040</strain>
    </source>
</reference>
<dbReference type="Proteomes" id="UP000597444">
    <property type="component" value="Unassembled WGS sequence"/>
</dbReference>
<dbReference type="InterPro" id="IPR043595">
    <property type="entry name" value="FaeB/C/D"/>
</dbReference>
<keyword evidence="4" id="KW-0732">Signal</keyword>
<keyword evidence="3" id="KW-0858">Xylan degradation</keyword>
<keyword evidence="7" id="KW-0624">Polysaccharide degradation</keyword>
<sequence length="339" mass="36096">MTMKDTGRWLVAGALLMLFISGCGYRANASMTVPRPTASSGTTPTTTAHAGIVNAPVTTTGCGKAAPAAPGTSVDQTISSGNIPRKYRLHVPVGYDPQRPAPLVLNIHGHGGTASWQERNTSYSVLADQQHFLVVYPQGTLGSDRKTGWATGGRITPHVNDVLFFSDLLTALQQQLCVDAHRIYVTGMSNGGGMTNLLACQMAGRIAAVAPVAAAIYRIVGGCHPTRPIPYLEFHGTSDPIVYYNGGPAPGFLPVMQTMQGWAERDGCTGSPTIFFQRADVTGFQWTSCQGGAMVEHYRIQGGGHAWPDATMPSPNGVVTRTISATTAGWQFFQQYRLP</sequence>
<dbReference type="EMBL" id="BNJK01000001">
    <property type="protein sequence ID" value="GHO95582.1"/>
    <property type="molecule type" value="Genomic_DNA"/>
</dbReference>
<proteinExistence type="predicted"/>
<dbReference type="PANTHER" id="PTHR38050:SF2">
    <property type="entry name" value="FERULOYL ESTERASE C-RELATED"/>
    <property type="match status" value="1"/>
</dbReference>
<accession>A0A8J3N5X1</accession>
<evidence type="ECO:0000256" key="6">
    <source>
        <dbReference type="ARBA" id="ARBA00023277"/>
    </source>
</evidence>
<keyword evidence="6" id="KW-0119">Carbohydrate metabolism</keyword>
<dbReference type="Pfam" id="PF10503">
    <property type="entry name" value="Esterase_PHB"/>
    <property type="match status" value="1"/>
</dbReference>
<dbReference type="SUPFAM" id="SSF53474">
    <property type="entry name" value="alpha/beta-Hydrolases"/>
    <property type="match status" value="1"/>
</dbReference>
<dbReference type="GO" id="GO:0005576">
    <property type="term" value="C:extracellular region"/>
    <property type="evidence" value="ECO:0007669"/>
    <property type="project" value="UniProtKB-SubCell"/>
</dbReference>
<evidence type="ECO:0000256" key="3">
    <source>
        <dbReference type="ARBA" id="ARBA00022651"/>
    </source>
</evidence>
<gene>
    <name evidence="8" type="primary">lpqC</name>
    <name evidence="8" type="ORF">KSF_056300</name>
</gene>
<dbReference type="GO" id="GO:0030600">
    <property type="term" value="F:feruloyl esterase activity"/>
    <property type="evidence" value="ECO:0007669"/>
    <property type="project" value="InterPro"/>
</dbReference>
<comment type="subcellular location">
    <subcellularLocation>
        <location evidence="1">Secreted</location>
    </subcellularLocation>
</comment>
<dbReference type="RefSeq" id="WP_220206251.1">
    <property type="nucleotide sequence ID" value="NZ_BNJK01000001.1"/>
</dbReference>
<keyword evidence="2" id="KW-0964">Secreted</keyword>